<evidence type="ECO:0000313" key="1">
    <source>
        <dbReference type="EMBL" id="KAK2721559.1"/>
    </source>
</evidence>
<dbReference type="Proteomes" id="UP001187531">
    <property type="component" value="Unassembled WGS sequence"/>
</dbReference>
<gene>
    <name evidence="1" type="ORF">QYM36_003749</name>
</gene>
<feature type="non-terminal residue" evidence="1">
    <location>
        <position position="61"/>
    </location>
</feature>
<reference evidence="1" key="1">
    <citation type="submission" date="2023-07" db="EMBL/GenBank/DDBJ databases">
        <title>Chromosome-level genome assembly of Artemia franciscana.</title>
        <authorList>
            <person name="Jo E."/>
        </authorList>
    </citation>
    <scope>NUCLEOTIDE SEQUENCE</scope>
    <source>
        <tissue evidence="1">Whole body</tissue>
    </source>
</reference>
<dbReference type="EMBL" id="JAVRJZ010000006">
    <property type="protein sequence ID" value="KAK2721559.1"/>
    <property type="molecule type" value="Genomic_DNA"/>
</dbReference>
<keyword evidence="2" id="KW-1185">Reference proteome</keyword>
<organism evidence="1 2">
    <name type="scientific">Artemia franciscana</name>
    <name type="common">Brine shrimp</name>
    <name type="synonym">Artemia sanfranciscana</name>
    <dbReference type="NCBI Taxonomy" id="6661"/>
    <lineage>
        <taxon>Eukaryota</taxon>
        <taxon>Metazoa</taxon>
        <taxon>Ecdysozoa</taxon>
        <taxon>Arthropoda</taxon>
        <taxon>Crustacea</taxon>
        <taxon>Branchiopoda</taxon>
        <taxon>Anostraca</taxon>
        <taxon>Artemiidae</taxon>
        <taxon>Artemia</taxon>
    </lineage>
</organism>
<feature type="non-terminal residue" evidence="1">
    <location>
        <position position="1"/>
    </location>
</feature>
<comment type="caution">
    <text evidence="1">The sequence shown here is derived from an EMBL/GenBank/DDBJ whole genome shotgun (WGS) entry which is preliminary data.</text>
</comment>
<evidence type="ECO:0000313" key="2">
    <source>
        <dbReference type="Proteomes" id="UP001187531"/>
    </source>
</evidence>
<name>A0AA88LCU9_ARTSF</name>
<dbReference type="AlphaFoldDB" id="A0AA88LCU9"/>
<accession>A0AA88LCU9</accession>
<protein>
    <submittedName>
        <fullName evidence="1">Uncharacterized protein</fullName>
    </submittedName>
</protein>
<proteinExistence type="predicted"/>
<sequence length="61" mass="6698">VLTLWPVRHLLRPLGHQERATYLPVGLLLPVCHMDLAGEFVAGFFWACLSDVNPLVGSGTL</sequence>